<proteinExistence type="predicted"/>
<dbReference type="EMBL" id="JADEWU010000102">
    <property type="protein sequence ID" value="MBE9146483.1"/>
    <property type="molecule type" value="Genomic_DNA"/>
</dbReference>
<protein>
    <submittedName>
        <fullName evidence="3">Uncharacterized protein</fullName>
    </submittedName>
</protein>
<keyword evidence="1" id="KW-0175">Coiled coil</keyword>
<evidence type="ECO:0000313" key="4">
    <source>
        <dbReference type="Proteomes" id="UP000640725"/>
    </source>
</evidence>
<keyword evidence="2" id="KW-0472">Membrane</keyword>
<feature type="transmembrane region" description="Helical" evidence="2">
    <location>
        <begin position="225"/>
        <end position="245"/>
    </location>
</feature>
<comment type="caution">
    <text evidence="3">The sequence shown here is derived from an EMBL/GenBank/DDBJ whole genome shotgun (WGS) entry which is preliminary data.</text>
</comment>
<evidence type="ECO:0000256" key="1">
    <source>
        <dbReference type="SAM" id="Coils"/>
    </source>
</evidence>
<name>A0ABR9UJ37_9CYAN</name>
<evidence type="ECO:0000313" key="3">
    <source>
        <dbReference type="EMBL" id="MBE9146483.1"/>
    </source>
</evidence>
<keyword evidence="4" id="KW-1185">Reference proteome</keyword>
<dbReference type="RefSeq" id="WP_193871813.1">
    <property type="nucleotide sequence ID" value="NZ_JADEWU010000102.1"/>
</dbReference>
<feature type="coiled-coil region" evidence="1">
    <location>
        <begin position="152"/>
        <end position="183"/>
    </location>
</feature>
<keyword evidence="2" id="KW-0812">Transmembrane</keyword>
<gene>
    <name evidence="3" type="ORF">IQ236_25135</name>
</gene>
<feature type="coiled-coil region" evidence="1">
    <location>
        <begin position="22"/>
        <end position="63"/>
    </location>
</feature>
<keyword evidence="2" id="KW-1133">Transmembrane helix</keyword>
<organism evidence="3 4">
    <name type="scientific">Planktothrix mougeotii LEGE 06226</name>
    <dbReference type="NCBI Taxonomy" id="1828728"/>
    <lineage>
        <taxon>Bacteria</taxon>
        <taxon>Bacillati</taxon>
        <taxon>Cyanobacteriota</taxon>
        <taxon>Cyanophyceae</taxon>
        <taxon>Oscillatoriophycideae</taxon>
        <taxon>Oscillatoriales</taxon>
        <taxon>Microcoleaceae</taxon>
        <taxon>Planktothrix</taxon>
    </lineage>
</organism>
<feature type="transmembrane region" description="Helical" evidence="2">
    <location>
        <begin position="185"/>
        <end position="205"/>
    </location>
</feature>
<reference evidence="3 4" key="1">
    <citation type="submission" date="2020-10" db="EMBL/GenBank/DDBJ databases">
        <authorList>
            <person name="Castelo-Branco R."/>
            <person name="Eusebio N."/>
            <person name="Adriana R."/>
            <person name="Vieira A."/>
            <person name="Brugerolle De Fraissinette N."/>
            <person name="Rezende De Castro R."/>
            <person name="Schneider M.P."/>
            <person name="Vasconcelos V."/>
            <person name="Leao P.N."/>
        </authorList>
    </citation>
    <scope>NUCLEOTIDE SEQUENCE [LARGE SCALE GENOMIC DNA]</scope>
    <source>
        <strain evidence="3 4">LEGE 06226</strain>
    </source>
</reference>
<sequence length="250" mass="28882">MGKISDWIIHFFCCRHKILYIYQEAEQANQTARKQYVEIEEKIDKFSKEIANSETRLETFKEMLNSIPIDLLNYSHSLRDLKTHSTSLSTNITNYKTCLRKILTPEDQVKFWQEFSDRTCKQYQTQIEINLNYLSPGQDLLEQLINTIRCLVEIEQAEIDREKAEALRTNEEAEEKRDKSLERTISILGVSLGVGGIASSITSAYIEKPLTLSYLEKSLTVDPFILAFLLSFGIAAIAGLITWEITKKWQ</sequence>
<accession>A0ABR9UJ37</accession>
<dbReference type="Proteomes" id="UP000640725">
    <property type="component" value="Unassembled WGS sequence"/>
</dbReference>
<evidence type="ECO:0000256" key="2">
    <source>
        <dbReference type="SAM" id="Phobius"/>
    </source>
</evidence>